<accession>A0A0A8ZNT6</accession>
<evidence type="ECO:0000313" key="1">
    <source>
        <dbReference type="EMBL" id="JAD36497.1"/>
    </source>
</evidence>
<sequence>MLVSYMCYGMVYSHTYIYIAQGRKLHYLHTESIDPSSPGLDCLPSMMMT</sequence>
<reference evidence="1" key="1">
    <citation type="submission" date="2014-09" db="EMBL/GenBank/DDBJ databases">
        <authorList>
            <person name="Magalhaes I.L.F."/>
            <person name="Oliveira U."/>
            <person name="Santos F.R."/>
            <person name="Vidigal T.H.D.A."/>
            <person name="Brescovit A.D."/>
            <person name="Santos A.J."/>
        </authorList>
    </citation>
    <scope>NUCLEOTIDE SEQUENCE</scope>
    <source>
        <tissue evidence="1">Shoot tissue taken approximately 20 cm above the soil surface</tissue>
    </source>
</reference>
<dbReference type="EMBL" id="GBRH01261398">
    <property type="protein sequence ID" value="JAD36497.1"/>
    <property type="molecule type" value="Transcribed_RNA"/>
</dbReference>
<name>A0A0A8ZNT6_ARUDO</name>
<protein>
    <submittedName>
        <fullName evidence="1">Uncharacterized protein</fullName>
    </submittedName>
</protein>
<proteinExistence type="predicted"/>
<reference evidence="1" key="2">
    <citation type="journal article" date="2015" name="Data Brief">
        <title>Shoot transcriptome of the giant reed, Arundo donax.</title>
        <authorList>
            <person name="Barrero R.A."/>
            <person name="Guerrero F.D."/>
            <person name="Moolhuijzen P."/>
            <person name="Goolsby J.A."/>
            <person name="Tidwell J."/>
            <person name="Bellgard S.E."/>
            <person name="Bellgard M.I."/>
        </authorList>
    </citation>
    <scope>NUCLEOTIDE SEQUENCE</scope>
    <source>
        <tissue evidence="1">Shoot tissue taken approximately 20 cm above the soil surface</tissue>
    </source>
</reference>
<organism evidence="1">
    <name type="scientific">Arundo donax</name>
    <name type="common">Giant reed</name>
    <name type="synonym">Donax arundinaceus</name>
    <dbReference type="NCBI Taxonomy" id="35708"/>
    <lineage>
        <taxon>Eukaryota</taxon>
        <taxon>Viridiplantae</taxon>
        <taxon>Streptophyta</taxon>
        <taxon>Embryophyta</taxon>
        <taxon>Tracheophyta</taxon>
        <taxon>Spermatophyta</taxon>
        <taxon>Magnoliopsida</taxon>
        <taxon>Liliopsida</taxon>
        <taxon>Poales</taxon>
        <taxon>Poaceae</taxon>
        <taxon>PACMAD clade</taxon>
        <taxon>Arundinoideae</taxon>
        <taxon>Arundineae</taxon>
        <taxon>Arundo</taxon>
    </lineage>
</organism>
<dbReference type="AlphaFoldDB" id="A0A0A8ZNT6"/>